<organism evidence="7">
    <name type="scientific">Pundamilia nyererei</name>
    <dbReference type="NCBI Taxonomy" id="303518"/>
    <lineage>
        <taxon>Eukaryota</taxon>
        <taxon>Metazoa</taxon>
        <taxon>Chordata</taxon>
        <taxon>Craniata</taxon>
        <taxon>Vertebrata</taxon>
        <taxon>Euteleostomi</taxon>
        <taxon>Actinopterygii</taxon>
        <taxon>Neopterygii</taxon>
        <taxon>Teleostei</taxon>
        <taxon>Neoteleostei</taxon>
        <taxon>Acanthomorphata</taxon>
        <taxon>Ovalentaria</taxon>
        <taxon>Cichlomorphae</taxon>
        <taxon>Cichliformes</taxon>
        <taxon>Cichlidae</taxon>
        <taxon>African cichlids</taxon>
        <taxon>Pseudocrenilabrinae</taxon>
        <taxon>Haplochromini</taxon>
        <taxon>Pundamilia</taxon>
    </lineage>
</organism>
<dbReference type="SMART" id="SM00891">
    <property type="entry name" value="ERCC4"/>
    <property type="match status" value="1"/>
</dbReference>
<evidence type="ECO:0000256" key="2">
    <source>
        <dbReference type="ARBA" id="ARBA00022801"/>
    </source>
</evidence>
<keyword evidence="4" id="KW-0067">ATP-binding</keyword>
<dbReference type="GO" id="GO:0000400">
    <property type="term" value="F:four-way junction DNA binding"/>
    <property type="evidence" value="ECO:0007669"/>
    <property type="project" value="TreeGrafter"/>
</dbReference>
<feature type="domain" description="ERCC4" evidence="6">
    <location>
        <begin position="268"/>
        <end position="351"/>
    </location>
</feature>
<evidence type="ECO:0000256" key="5">
    <source>
        <dbReference type="SAM" id="MobiDB-lite"/>
    </source>
</evidence>
<dbReference type="STRING" id="303518.ENSPNYP00000024941"/>
<dbReference type="Gene3D" id="3.40.50.10130">
    <property type="match status" value="1"/>
</dbReference>
<feature type="region of interest" description="Disordered" evidence="5">
    <location>
        <begin position="30"/>
        <end position="50"/>
    </location>
</feature>
<protein>
    <recommendedName>
        <fullName evidence="6">ERCC4 domain-containing protein</fullName>
    </recommendedName>
</protein>
<dbReference type="InterPro" id="IPR006166">
    <property type="entry name" value="ERCC4_domain"/>
</dbReference>
<dbReference type="GO" id="GO:0016787">
    <property type="term" value="F:hydrolase activity"/>
    <property type="evidence" value="ECO:0007669"/>
    <property type="project" value="UniProtKB-KW"/>
</dbReference>
<dbReference type="PANTHER" id="PTHR14025">
    <property type="entry name" value="FANCONI ANEMIA GROUP M FANCM FAMILY MEMBER"/>
    <property type="match status" value="1"/>
</dbReference>
<evidence type="ECO:0000259" key="6">
    <source>
        <dbReference type="SMART" id="SM00891"/>
    </source>
</evidence>
<keyword evidence="1" id="KW-0547">Nucleotide-binding</keyword>
<accession>A0A3B4GUI2</accession>
<dbReference type="SUPFAM" id="SSF52980">
    <property type="entry name" value="Restriction endonuclease-like"/>
    <property type="match status" value="1"/>
</dbReference>
<dbReference type="PANTHER" id="PTHR14025:SF20">
    <property type="entry name" value="FANCONI ANEMIA GROUP M PROTEIN"/>
    <property type="match status" value="1"/>
</dbReference>
<keyword evidence="3" id="KW-0347">Helicase</keyword>
<keyword evidence="2" id="KW-0378">Hydrolase</keyword>
<dbReference type="Gene3D" id="1.10.150.20">
    <property type="entry name" value="5' to 3' exonuclease, C-terminal subdomain"/>
    <property type="match status" value="1"/>
</dbReference>
<dbReference type="GO" id="GO:0043138">
    <property type="term" value="F:3'-5' DNA helicase activity"/>
    <property type="evidence" value="ECO:0007669"/>
    <property type="project" value="TreeGrafter"/>
</dbReference>
<dbReference type="GO" id="GO:0004518">
    <property type="term" value="F:nuclease activity"/>
    <property type="evidence" value="ECO:0007669"/>
    <property type="project" value="InterPro"/>
</dbReference>
<feature type="compositionally biased region" description="Acidic residues" evidence="5">
    <location>
        <begin position="30"/>
        <end position="44"/>
    </location>
</feature>
<dbReference type="GO" id="GO:0036297">
    <property type="term" value="P:interstrand cross-link repair"/>
    <property type="evidence" value="ECO:0007669"/>
    <property type="project" value="TreeGrafter"/>
</dbReference>
<evidence type="ECO:0000256" key="3">
    <source>
        <dbReference type="ARBA" id="ARBA00022806"/>
    </source>
</evidence>
<dbReference type="GO" id="GO:0005524">
    <property type="term" value="F:ATP binding"/>
    <property type="evidence" value="ECO:0007669"/>
    <property type="project" value="UniProtKB-KW"/>
</dbReference>
<sequence length="453" mass="50607">MIHFSFHKKVKSLQIWRQFLDEEAQLSEVEEGVEVSSDEEDGEEQNQSLNGFVVDNTQFSQGLNDSEMHGVYLKSVRSPAVQGKFKISNRRHHNMDIFSQVPEMDETYEEDSFVVGSDVELVGTSEEDAENVDLLPEDSFVNGRKQYPTRRRVFLAEMKTKRTRVIQMNDSSEEEIDEASKERALKAGDGVLPSLPKMVPPELCGKEGKKAVSLSSKVSLLSKAQRSSYKVFFLSFPQAVPATPLTPQKITAESLIVSETSAPSGSVCILVDSRCISSGVELLTSLRQRHAATVHVCSLDSSYFIVSNRMAVERQSQSDLAAAQNRKRLAERVNSLQGLFERVCIIVEKDRTKTGEASRPFQRTRYFDSTLAALVRLGVRLLWSDGAEESAGLLADVARLEHRKGHGIGIPVEVKGQHRQQALQLYLSLPSVNYVQALNMSHNFTSITQLINR</sequence>
<dbReference type="Pfam" id="PF02732">
    <property type="entry name" value="ERCC4"/>
    <property type="match status" value="1"/>
</dbReference>
<name>A0A3B4GUI2_9CICH</name>
<dbReference type="Ensembl" id="ENSPNYT00000025551.1">
    <property type="protein sequence ID" value="ENSPNYP00000024941.1"/>
    <property type="gene ID" value="ENSPNYG00000018805.1"/>
</dbReference>
<dbReference type="GO" id="GO:0045003">
    <property type="term" value="P:double-strand break repair via synthesis-dependent strand annealing"/>
    <property type="evidence" value="ECO:0007669"/>
    <property type="project" value="TreeGrafter"/>
</dbReference>
<evidence type="ECO:0000256" key="1">
    <source>
        <dbReference type="ARBA" id="ARBA00022741"/>
    </source>
</evidence>
<dbReference type="GO" id="GO:0009378">
    <property type="term" value="F:four-way junction helicase activity"/>
    <property type="evidence" value="ECO:0007669"/>
    <property type="project" value="TreeGrafter"/>
</dbReference>
<proteinExistence type="predicted"/>
<dbReference type="InterPro" id="IPR011335">
    <property type="entry name" value="Restrct_endonuc-II-like"/>
</dbReference>
<evidence type="ECO:0000313" key="7">
    <source>
        <dbReference type="Ensembl" id="ENSPNYP00000024941.1"/>
    </source>
</evidence>
<dbReference type="GeneTree" id="ENSGT00940000156480"/>
<reference evidence="7" key="1">
    <citation type="submission" date="2023-09" db="UniProtKB">
        <authorList>
            <consortium name="Ensembl"/>
        </authorList>
    </citation>
    <scope>IDENTIFICATION</scope>
</reference>
<evidence type="ECO:0000256" key="4">
    <source>
        <dbReference type="ARBA" id="ARBA00022840"/>
    </source>
</evidence>
<dbReference type="AlphaFoldDB" id="A0A3B4GUI2"/>